<dbReference type="InterPro" id="IPR000847">
    <property type="entry name" value="LysR_HTH_N"/>
</dbReference>
<dbReference type="GO" id="GO:0003677">
    <property type="term" value="F:DNA binding"/>
    <property type="evidence" value="ECO:0007669"/>
    <property type="project" value="UniProtKB-KW"/>
</dbReference>
<dbReference type="FunFam" id="1.10.10.10:FF:000001">
    <property type="entry name" value="LysR family transcriptional regulator"/>
    <property type="match status" value="1"/>
</dbReference>
<dbReference type="AlphaFoldDB" id="A0AAN3MC07"/>
<sequence length="327" mass="36537">MCHKDVAGWLLICEIVNFYQLRRFFDNKGKVMELRHLRYFVAVAQALNFTRAAEKLHTSQPSLSSQIRDLENCVGVPLLVRDKRKVALTAAGECFLQDALAILEQAENAKLRARKIVQEDRQLTIGFVPSAEVNLLPKVLPMFRLRQPDTLIELVSLITTQQEEKIRRGELDVGLMRHPVYSPEIDYLELFDEPLVVVLPVDHPLAHEKEITAAQLDGVNFVSTDPAYSGSLAPIVKAWFAQENSQPNIVQVATNILVTMNLVGMGLGVTLIPGYMNNFNTGQVVFRPIAGNVPSIALLMAWKKGEMKPALRDFIAIVQERLASVTA</sequence>
<dbReference type="NCBIfam" id="NF007385">
    <property type="entry name" value="PRK09906.1"/>
    <property type="match status" value="1"/>
</dbReference>
<gene>
    <name evidence="6" type="primary">hcaR</name>
    <name evidence="6" type="ORF">HMPREF9350_01697</name>
</gene>
<feature type="domain" description="HTH lysR-type" evidence="5">
    <location>
        <begin position="32"/>
        <end position="89"/>
    </location>
</feature>
<evidence type="ECO:0000256" key="2">
    <source>
        <dbReference type="ARBA" id="ARBA00023015"/>
    </source>
</evidence>
<dbReference type="InterPro" id="IPR036390">
    <property type="entry name" value="WH_DNA-bd_sf"/>
</dbReference>
<dbReference type="EMBL" id="ADWQ01000005">
    <property type="protein sequence ID" value="EFU36527.1"/>
    <property type="molecule type" value="Genomic_DNA"/>
</dbReference>
<proteinExistence type="inferred from homology"/>
<reference evidence="6 7" key="1">
    <citation type="submission" date="2010-09" db="EMBL/GenBank/DDBJ databases">
        <authorList>
            <person name="Weinstock G."/>
            <person name="Sodergren E."/>
            <person name="Clifton S."/>
            <person name="Fulton L."/>
            <person name="Fulton B."/>
            <person name="Courtney L."/>
            <person name="Fronick C."/>
            <person name="Harrison M."/>
            <person name="Strong C."/>
            <person name="Farmer C."/>
            <person name="Delahaunty K."/>
            <person name="Markovic C."/>
            <person name="Hall O."/>
            <person name="Minx P."/>
            <person name="Tomlinson C."/>
            <person name="Mitreva M."/>
            <person name="Hou S."/>
            <person name="Chen J."/>
            <person name="Wollam A."/>
            <person name="Pepin K.H."/>
            <person name="Johnson M."/>
            <person name="Bhonagiri V."/>
            <person name="Zhang X."/>
            <person name="Suruliraj S."/>
            <person name="Warren W."/>
            <person name="Chinwalla A."/>
            <person name="Mardis E.R."/>
            <person name="Wilson R.K."/>
        </authorList>
    </citation>
    <scope>NUCLEOTIDE SEQUENCE [LARGE SCALE GENOMIC DNA]</scope>
    <source>
        <strain evidence="6 7">MS 85-1</strain>
    </source>
</reference>
<dbReference type="InterPro" id="IPR036388">
    <property type="entry name" value="WH-like_DNA-bd_sf"/>
</dbReference>
<keyword evidence="2" id="KW-0805">Transcription regulation</keyword>
<dbReference type="SUPFAM" id="SSF53850">
    <property type="entry name" value="Periplasmic binding protein-like II"/>
    <property type="match status" value="1"/>
</dbReference>
<dbReference type="PANTHER" id="PTHR30346:SF0">
    <property type="entry name" value="HCA OPERON TRANSCRIPTIONAL ACTIVATOR HCAR"/>
    <property type="match status" value="1"/>
</dbReference>
<organism evidence="6 7">
    <name type="scientific">Escherichia coli MS 85-1</name>
    <dbReference type="NCBI Taxonomy" id="679202"/>
    <lineage>
        <taxon>Bacteria</taxon>
        <taxon>Pseudomonadati</taxon>
        <taxon>Pseudomonadota</taxon>
        <taxon>Gammaproteobacteria</taxon>
        <taxon>Enterobacterales</taxon>
        <taxon>Enterobacteriaceae</taxon>
        <taxon>Escherichia</taxon>
    </lineage>
</organism>
<dbReference type="InterPro" id="IPR005119">
    <property type="entry name" value="LysR_subst-bd"/>
</dbReference>
<dbReference type="Gene3D" id="3.40.190.10">
    <property type="entry name" value="Periplasmic binding protein-like II"/>
    <property type="match status" value="2"/>
</dbReference>
<keyword evidence="3" id="KW-0238">DNA-binding</keyword>
<dbReference type="CDD" id="cd08450">
    <property type="entry name" value="PBP2_HcaR"/>
    <property type="match status" value="1"/>
</dbReference>
<dbReference type="Pfam" id="PF00126">
    <property type="entry name" value="HTH_1"/>
    <property type="match status" value="1"/>
</dbReference>
<name>A0AAN3MC07_ECOLX</name>
<evidence type="ECO:0000259" key="5">
    <source>
        <dbReference type="PROSITE" id="PS50931"/>
    </source>
</evidence>
<dbReference type="Pfam" id="PF03466">
    <property type="entry name" value="LysR_substrate"/>
    <property type="match status" value="1"/>
</dbReference>
<evidence type="ECO:0000256" key="1">
    <source>
        <dbReference type="ARBA" id="ARBA00009437"/>
    </source>
</evidence>
<dbReference type="PROSITE" id="PS50931">
    <property type="entry name" value="HTH_LYSR"/>
    <property type="match status" value="1"/>
</dbReference>
<protein>
    <submittedName>
        <fullName evidence="6">Hca operon transcriptional activator</fullName>
    </submittedName>
</protein>
<comment type="caution">
    <text evidence="6">The sequence shown here is derived from an EMBL/GenBank/DDBJ whole genome shotgun (WGS) entry which is preliminary data.</text>
</comment>
<keyword evidence="4" id="KW-0804">Transcription</keyword>
<comment type="similarity">
    <text evidence="1">Belongs to the LysR transcriptional regulatory family.</text>
</comment>
<dbReference type="Proteomes" id="UP000005056">
    <property type="component" value="Unassembled WGS sequence"/>
</dbReference>
<dbReference type="Gene3D" id="1.10.10.10">
    <property type="entry name" value="Winged helix-like DNA-binding domain superfamily/Winged helix DNA-binding domain"/>
    <property type="match status" value="1"/>
</dbReference>
<dbReference type="PRINTS" id="PR00039">
    <property type="entry name" value="HTHLYSR"/>
</dbReference>
<evidence type="ECO:0000313" key="7">
    <source>
        <dbReference type="Proteomes" id="UP000005056"/>
    </source>
</evidence>
<dbReference type="GO" id="GO:0032993">
    <property type="term" value="C:protein-DNA complex"/>
    <property type="evidence" value="ECO:0007669"/>
    <property type="project" value="TreeGrafter"/>
</dbReference>
<dbReference type="PANTHER" id="PTHR30346">
    <property type="entry name" value="TRANSCRIPTIONAL DUAL REGULATOR HCAR-RELATED"/>
    <property type="match status" value="1"/>
</dbReference>
<dbReference type="GO" id="GO:0003700">
    <property type="term" value="F:DNA-binding transcription factor activity"/>
    <property type="evidence" value="ECO:0007669"/>
    <property type="project" value="InterPro"/>
</dbReference>
<dbReference type="SUPFAM" id="SSF46785">
    <property type="entry name" value="Winged helix' DNA-binding domain"/>
    <property type="match status" value="1"/>
</dbReference>
<accession>A0AAN3MC07</accession>
<evidence type="ECO:0000256" key="3">
    <source>
        <dbReference type="ARBA" id="ARBA00023125"/>
    </source>
</evidence>
<evidence type="ECO:0000313" key="6">
    <source>
        <dbReference type="EMBL" id="EFU36527.1"/>
    </source>
</evidence>
<evidence type="ECO:0000256" key="4">
    <source>
        <dbReference type="ARBA" id="ARBA00023163"/>
    </source>
</evidence>